<dbReference type="OrthoDB" id="3365390at2"/>
<dbReference type="SUPFAM" id="SSF53474">
    <property type="entry name" value="alpha/beta-Hydrolases"/>
    <property type="match status" value="1"/>
</dbReference>
<dbReference type="InterPro" id="IPR029058">
    <property type="entry name" value="AB_hydrolase_fold"/>
</dbReference>
<gene>
    <name evidence="2" type="ORF">C1I99_26490</name>
</gene>
<evidence type="ECO:0000313" key="3">
    <source>
        <dbReference type="Proteomes" id="UP000248749"/>
    </source>
</evidence>
<proteinExistence type="predicted"/>
<feature type="transmembrane region" description="Helical" evidence="1">
    <location>
        <begin position="131"/>
        <end position="149"/>
    </location>
</feature>
<keyword evidence="3" id="KW-1185">Reference proteome</keyword>
<keyword evidence="1" id="KW-1133">Transmembrane helix</keyword>
<dbReference type="RefSeq" id="WP_111136933.1">
    <property type="nucleotide sequence ID" value="NZ_POUB01000274.1"/>
</dbReference>
<organism evidence="2 3">
    <name type="scientific">Micromonospora deserti</name>
    <dbReference type="NCBI Taxonomy" id="2070366"/>
    <lineage>
        <taxon>Bacteria</taxon>
        <taxon>Bacillati</taxon>
        <taxon>Actinomycetota</taxon>
        <taxon>Actinomycetes</taxon>
        <taxon>Micromonosporales</taxon>
        <taxon>Micromonosporaceae</taxon>
        <taxon>Micromonospora</taxon>
    </lineage>
</organism>
<dbReference type="EMBL" id="POUB01000274">
    <property type="protein sequence ID" value="PZF88380.1"/>
    <property type="molecule type" value="Genomic_DNA"/>
</dbReference>
<keyword evidence="1" id="KW-0472">Membrane</keyword>
<dbReference type="AlphaFoldDB" id="A0A2W2BSD3"/>
<dbReference type="Gene3D" id="3.40.50.1820">
    <property type="entry name" value="alpha/beta hydrolase"/>
    <property type="match status" value="1"/>
</dbReference>
<evidence type="ECO:0000256" key="1">
    <source>
        <dbReference type="SAM" id="Phobius"/>
    </source>
</evidence>
<sequence length="546" mass="59968">MRPERVRLLWLLVLTAVPAAVVAGVLVAVNFTSAFGLAPQASAISPYASFFDLRWVLVYHNSWAMFAVLLPGVIVLRGLFAAVLIALAWPAERPRPSFRQLSRRNLVYSAVAHLILLPWAAMAVVAADVSLAWFEFMELVPLLILAPWLQRGGIVPGWWRGLPSAGLVGWSLLNFVTLTLGAALVWSVPDVWTVPAAAATGVANGLLWQRKVRAAVLPERVRWARVPVVPLVVAVTLAPLFFIDEIEAAGTRGAGQATEPIARLSDFGDIRHTVIFLGGYNSDYHGEPEKAEPPVVRFSYRGTDEQGRPMPYLPVDTHQPVPTSAHLLAKQVKQLHTRTGRPVALVGQSEGALIVRYYLERMRHPAVDSAVLISHVVRAGRVYYPPPQASTGWGIATGWQLRGMFALIGVGARLRDDPDEPFFRSLLDEAPFYRNEMLCPVQGVRLIAILPLSNAITVPAELNAEIPVVEVVGFHGQLLHQPHVLALLADHITGKPVHPDIRWEYSALEWAAGAWQAPPLPLALNPAWHAENQPDRAFRRQPCPPT</sequence>
<reference evidence="2 3" key="1">
    <citation type="submission" date="2018-01" db="EMBL/GenBank/DDBJ databases">
        <title>Draft genome sequence of Salinispora sp. 13K206.</title>
        <authorList>
            <person name="Sahin N."/>
            <person name="Saygin H."/>
            <person name="Ay H."/>
        </authorList>
    </citation>
    <scope>NUCLEOTIDE SEQUENCE [LARGE SCALE GENOMIC DNA]</scope>
    <source>
        <strain evidence="2 3">13K206</strain>
    </source>
</reference>
<dbReference type="Proteomes" id="UP000248749">
    <property type="component" value="Unassembled WGS sequence"/>
</dbReference>
<accession>A0A2W2BSD3</accession>
<feature type="transmembrane region" description="Helical" evidence="1">
    <location>
        <begin position="192"/>
        <end position="209"/>
    </location>
</feature>
<comment type="caution">
    <text evidence="2">The sequence shown here is derived from an EMBL/GenBank/DDBJ whole genome shotgun (WGS) entry which is preliminary data.</text>
</comment>
<feature type="transmembrane region" description="Helical" evidence="1">
    <location>
        <begin position="221"/>
        <end position="242"/>
    </location>
</feature>
<protein>
    <submittedName>
        <fullName evidence="2">Uncharacterized protein</fullName>
    </submittedName>
</protein>
<evidence type="ECO:0000313" key="2">
    <source>
        <dbReference type="EMBL" id="PZF88380.1"/>
    </source>
</evidence>
<feature type="transmembrane region" description="Helical" evidence="1">
    <location>
        <begin position="161"/>
        <end position="186"/>
    </location>
</feature>
<feature type="transmembrane region" description="Helical" evidence="1">
    <location>
        <begin position="106"/>
        <end position="125"/>
    </location>
</feature>
<name>A0A2W2BSD3_9ACTN</name>
<feature type="transmembrane region" description="Helical" evidence="1">
    <location>
        <begin position="63"/>
        <end position="85"/>
    </location>
</feature>
<keyword evidence="1" id="KW-0812">Transmembrane</keyword>